<gene>
    <name evidence="2" type="ORF">HQN79_01650</name>
</gene>
<organism evidence="2 3">
    <name type="scientific">Thiomicrorhabdus xiamenensis</name>
    <dbReference type="NCBI Taxonomy" id="2739063"/>
    <lineage>
        <taxon>Bacteria</taxon>
        <taxon>Pseudomonadati</taxon>
        <taxon>Pseudomonadota</taxon>
        <taxon>Gammaproteobacteria</taxon>
        <taxon>Thiotrichales</taxon>
        <taxon>Piscirickettsiaceae</taxon>
        <taxon>Thiomicrorhabdus</taxon>
    </lineage>
</organism>
<feature type="transmembrane region" description="Helical" evidence="1">
    <location>
        <begin position="9"/>
        <end position="27"/>
    </location>
</feature>
<sequence>MSWLKKGGLILYGIVLILGGLQVIFEGHLSQAGVSDSIHQFNGIERIMGLLPILFGGLVIYLVFNKKDGEQNEDNPRD</sequence>
<proteinExistence type="predicted"/>
<dbReference type="EMBL" id="CP054020">
    <property type="protein sequence ID" value="QKI88368.1"/>
    <property type="molecule type" value="Genomic_DNA"/>
</dbReference>
<evidence type="ECO:0000313" key="2">
    <source>
        <dbReference type="EMBL" id="QKI88368.1"/>
    </source>
</evidence>
<dbReference type="AlphaFoldDB" id="A0A7D4TEX9"/>
<evidence type="ECO:0000256" key="1">
    <source>
        <dbReference type="SAM" id="Phobius"/>
    </source>
</evidence>
<dbReference type="Proteomes" id="UP000504724">
    <property type="component" value="Chromosome"/>
</dbReference>
<feature type="transmembrane region" description="Helical" evidence="1">
    <location>
        <begin position="47"/>
        <end position="64"/>
    </location>
</feature>
<protein>
    <submittedName>
        <fullName evidence="2">Uncharacterized protein</fullName>
    </submittedName>
</protein>
<accession>A0A7D4TEX9</accession>
<evidence type="ECO:0000313" key="3">
    <source>
        <dbReference type="Proteomes" id="UP000504724"/>
    </source>
</evidence>
<keyword evidence="3" id="KW-1185">Reference proteome</keyword>
<dbReference type="KEGG" id="txa:HQN79_01650"/>
<keyword evidence="1" id="KW-1133">Transmembrane helix</keyword>
<dbReference type="RefSeq" id="WP_173283969.1">
    <property type="nucleotide sequence ID" value="NZ_CP054020.1"/>
</dbReference>
<reference evidence="2 3" key="1">
    <citation type="submission" date="2020-05" db="EMBL/GenBank/DDBJ databases">
        <title>Thiomicrorhabdus sediminis sp.nov. and Thiomicrorhabdus xiamenensis sp.nov., novel sulfur-oxidizing bacteria isolated from coastal sediment.</title>
        <authorList>
            <person name="Liu X."/>
        </authorList>
    </citation>
    <scope>NUCLEOTIDE SEQUENCE [LARGE SCALE GENOMIC DNA]</scope>
    <source>
        <strain evidence="2 3">G2</strain>
    </source>
</reference>
<keyword evidence="1" id="KW-0812">Transmembrane</keyword>
<name>A0A7D4TEX9_9GAMM</name>
<keyword evidence="1" id="KW-0472">Membrane</keyword>